<dbReference type="AlphaFoldDB" id="A0A918JQ41"/>
<keyword evidence="1" id="KW-1133">Transmembrane helix</keyword>
<feature type="transmembrane region" description="Helical" evidence="1">
    <location>
        <begin position="44"/>
        <end position="67"/>
    </location>
</feature>
<proteinExistence type="predicted"/>
<feature type="transmembrane region" description="Helical" evidence="1">
    <location>
        <begin position="119"/>
        <end position="138"/>
    </location>
</feature>
<name>A0A918JQ41_9BURK</name>
<feature type="transmembrane region" description="Helical" evidence="1">
    <location>
        <begin position="145"/>
        <end position="161"/>
    </location>
</feature>
<dbReference type="EMBL" id="BMYS01000013">
    <property type="protein sequence ID" value="GGW89335.1"/>
    <property type="molecule type" value="Genomic_DNA"/>
</dbReference>
<protein>
    <submittedName>
        <fullName evidence="2">Uncharacterized protein</fullName>
    </submittedName>
</protein>
<keyword evidence="1" id="KW-0472">Membrane</keyword>
<keyword evidence="3" id="KW-1185">Reference proteome</keyword>
<comment type="caution">
    <text evidence="2">The sequence shown here is derived from an EMBL/GenBank/DDBJ whole genome shotgun (WGS) entry which is preliminary data.</text>
</comment>
<evidence type="ECO:0000313" key="3">
    <source>
        <dbReference type="Proteomes" id="UP000608345"/>
    </source>
</evidence>
<feature type="transmembrane region" description="Helical" evidence="1">
    <location>
        <begin position="88"/>
        <end position="107"/>
    </location>
</feature>
<keyword evidence="1" id="KW-0812">Transmembrane</keyword>
<gene>
    <name evidence="2" type="ORF">GCM10011450_19520</name>
</gene>
<reference evidence="2" key="1">
    <citation type="journal article" date="2014" name="Int. J. Syst. Evol. Microbiol.">
        <title>Complete genome sequence of Corynebacterium casei LMG S-19264T (=DSM 44701T), isolated from a smear-ripened cheese.</title>
        <authorList>
            <consortium name="US DOE Joint Genome Institute (JGI-PGF)"/>
            <person name="Walter F."/>
            <person name="Albersmeier A."/>
            <person name="Kalinowski J."/>
            <person name="Ruckert C."/>
        </authorList>
    </citation>
    <scope>NUCLEOTIDE SEQUENCE</scope>
    <source>
        <strain evidence="2">KCTC 23732</strain>
    </source>
</reference>
<organism evidence="2 3">
    <name type="scientific">Advenella faeciporci</name>
    <dbReference type="NCBI Taxonomy" id="797535"/>
    <lineage>
        <taxon>Bacteria</taxon>
        <taxon>Pseudomonadati</taxon>
        <taxon>Pseudomonadota</taxon>
        <taxon>Betaproteobacteria</taxon>
        <taxon>Burkholderiales</taxon>
        <taxon>Alcaligenaceae</taxon>
    </lineage>
</organism>
<sequence>MWPIVHFLLGNLSSKTGGDFWIKSEGVQTTLKIFFNALTQQTLILKYIFFNSTTIFSITGVFIYIGFTAYLLKILQSKSVISGITSKIIFKFSTSIIFLFVFCVALIDLHTPISTYRNFIVLLPIFSIFIAYLFFAFYQMKIFHFLLVIAFGLSAISIAYLETKSKQYPFQNHAAASKFIFDKGLHITHKFYYHKNIDSNMLYIESLMSRFYLDKLGNIDFNPTPLDYDELITLDKRKPFIFFALNSTINTKKLMADLHDAGYIIDYFEPPQKNSDSVFVIYSK</sequence>
<evidence type="ECO:0000256" key="1">
    <source>
        <dbReference type="SAM" id="Phobius"/>
    </source>
</evidence>
<dbReference type="Proteomes" id="UP000608345">
    <property type="component" value="Unassembled WGS sequence"/>
</dbReference>
<reference evidence="2" key="2">
    <citation type="submission" date="2020-09" db="EMBL/GenBank/DDBJ databases">
        <authorList>
            <person name="Sun Q."/>
            <person name="Kim S."/>
        </authorList>
    </citation>
    <scope>NUCLEOTIDE SEQUENCE</scope>
    <source>
        <strain evidence="2">KCTC 23732</strain>
    </source>
</reference>
<accession>A0A918JQ41</accession>
<evidence type="ECO:0000313" key="2">
    <source>
        <dbReference type="EMBL" id="GGW89335.1"/>
    </source>
</evidence>